<sequence>MIKKTIKYSLLLLAIGGLSACTSGRTITINQDTAQSTQRAVVIRPNKQPTIKEEILLGNNGKNSNSALGRRVDVSENGSILGGVNYRDQNLTNELSVPDRNQVMERMPFPTGEYKYVKKRGSSTVSGTIYLENSHTSLKVKGQKIKLWLNPVTSYSRQWYYESYLGGYKLTKTDKRLYNYLKFTYSDNSGKFNFFGVPRGDYYLTGSISCGDECGFNKKKSIRLVREISVGPGVTTVDLMKHVP</sequence>
<evidence type="ECO:0008006" key="3">
    <source>
        <dbReference type="Google" id="ProtNLM"/>
    </source>
</evidence>
<dbReference type="SUPFAM" id="SSF117074">
    <property type="entry name" value="Hypothetical protein PA1324"/>
    <property type="match status" value="1"/>
</dbReference>
<protein>
    <recommendedName>
        <fullName evidence="3">Carboxypeptidase regulatory-like domain-containing protein</fullName>
    </recommendedName>
</protein>
<dbReference type="EMBL" id="CACVAU010000044">
    <property type="protein sequence ID" value="CAA6814477.1"/>
    <property type="molecule type" value="Genomic_DNA"/>
</dbReference>
<evidence type="ECO:0000256" key="1">
    <source>
        <dbReference type="SAM" id="SignalP"/>
    </source>
</evidence>
<feature type="signal peptide" evidence="1">
    <location>
        <begin position="1"/>
        <end position="20"/>
    </location>
</feature>
<name>A0A6S6TDG8_9BACT</name>
<dbReference type="PROSITE" id="PS51257">
    <property type="entry name" value="PROKAR_LIPOPROTEIN"/>
    <property type="match status" value="1"/>
</dbReference>
<accession>A0A6S6TDG8</accession>
<organism evidence="2">
    <name type="scientific">uncultured Sulfurovum sp</name>
    <dbReference type="NCBI Taxonomy" id="269237"/>
    <lineage>
        <taxon>Bacteria</taxon>
        <taxon>Pseudomonadati</taxon>
        <taxon>Campylobacterota</taxon>
        <taxon>Epsilonproteobacteria</taxon>
        <taxon>Campylobacterales</taxon>
        <taxon>Sulfurovaceae</taxon>
        <taxon>Sulfurovum</taxon>
        <taxon>environmental samples</taxon>
    </lineage>
</organism>
<gene>
    <name evidence="2" type="ORF">HELGO_WM4259</name>
</gene>
<keyword evidence="1" id="KW-0732">Signal</keyword>
<evidence type="ECO:0000313" key="2">
    <source>
        <dbReference type="EMBL" id="CAA6814477.1"/>
    </source>
</evidence>
<proteinExistence type="predicted"/>
<dbReference type="AlphaFoldDB" id="A0A6S6TDG8"/>
<feature type="chain" id="PRO_5027759947" description="Carboxypeptidase regulatory-like domain-containing protein" evidence="1">
    <location>
        <begin position="21"/>
        <end position="244"/>
    </location>
</feature>
<reference evidence="2" key="1">
    <citation type="submission" date="2020-01" db="EMBL/GenBank/DDBJ databases">
        <authorList>
            <person name="Meier V. D."/>
            <person name="Meier V D."/>
        </authorList>
    </citation>
    <scope>NUCLEOTIDE SEQUENCE</scope>
    <source>
        <strain evidence="2">HLG_WM_MAG_05</strain>
    </source>
</reference>